<dbReference type="Proteomes" id="UP000750711">
    <property type="component" value="Unassembled WGS sequence"/>
</dbReference>
<dbReference type="AlphaFoldDB" id="A0A9P8LF61"/>
<organism evidence="1 2">
    <name type="scientific">Trichoglossum hirsutum</name>
    <dbReference type="NCBI Taxonomy" id="265104"/>
    <lineage>
        <taxon>Eukaryota</taxon>
        <taxon>Fungi</taxon>
        <taxon>Dikarya</taxon>
        <taxon>Ascomycota</taxon>
        <taxon>Pezizomycotina</taxon>
        <taxon>Geoglossomycetes</taxon>
        <taxon>Geoglossales</taxon>
        <taxon>Geoglossaceae</taxon>
        <taxon>Trichoglossum</taxon>
    </lineage>
</organism>
<comment type="caution">
    <text evidence="1">The sequence shown here is derived from an EMBL/GenBank/DDBJ whole genome shotgun (WGS) entry which is preliminary data.</text>
</comment>
<reference evidence="1" key="1">
    <citation type="submission" date="2021-03" db="EMBL/GenBank/DDBJ databases">
        <title>Comparative genomics and phylogenomic investigation of the class Geoglossomycetes provide insights into ecological specialization and systematics.</title>
        <authorList>
            <person name="Melie T."/>
            <person name="Pirro S."/>
            <person name="Miller A.N."/>
            <person name="Quandt A."/>
        </authorList>
    </citation>
    <scope>NUCLEOTIDE SEQUENCE</scope>
    <source>
        <strain evidence="1">CAQ_001_2017</strain>
    </source>
</reference>
<gene>
    <name evidence="1" type="ORF">GP486_002466</name>
</gene>
<name>A0A9P8LF61_9PEZI</name>
<evidence type="ECO:0000313" key="1">
    <source>
        <dbReference type="EMBL" id="KAH0562965.1"/>
    </source>
</evidence>
<keyword evidence="2" id="KW-1185">Reference proteome</keyword>
<proteinExistence type="predicted"/>
<protein>
    <submittedName>
        <fullName evidence="1">Uncharacterized protein</fullName>
    </submittedName>
</protein>
<evidence type="ECO:0000313" key="2">
    <source>
        <dbReference type="Proteomes" id="UP000750711"/>
    </source>
</evidence>
<accession>A0A9P8LF61</accession>
<sequence length="208" mass="21969">MTNYSESLADLALEPRTALSVRSPDTDGLANDRAAKELVARSGGDSPIPPVPVLAYFALAFYNIGRMFITAMQEQHFANPGTLSPLNTQVAGATLLNNRIATAVAAGTSEELSVRLIPIVQTTPFVIAITLNPAVGMTWAQIAQNAGGLVNLQLTVTQAVQRVITGNIESATYQLNLLAQNHPPGVALVGFGVGTMNVQIEDHSVLEH</sequence>
<dbReference type="EMBL" id="JAGHQM010000276">
    <property type="protein sequence ID" value="KAH0562965.1"/>
    <property type="molecule type" value="Genomic_DNA"/>
</dbReference>